<dbReference type="SUPFAM" id="SSF48097">
    <property type="entry name" value="Regulator of G-protein signaling, RGS"/>
    <property type="match status" value="1"/>
</dbReference>
<dbReference type="Gene3D" id="1.10.196.10">
    <property type="match status" value="1"/>
</dbReference>
<dbReference type="Gene3D" id="2.30.29.30">
    <property type="entry name" value="Pleckstrin-homology domain (PH domain)/Phosphotyrosine-binding domain (PTB)"/>
    <property type="match status" value="1"/>
</dbReference>
<gene>
    <name evidence="6" type="primary">RGS3</name>
</gene>
<feature type="region of interest" description="Disordered" evidence="2">
    <location>
        <begin position="128"/>
        <end position="150"/>
    </location>
</feature>
<dbReference type="FunCoup" id="G1MSU5">
    <property type="interactions" value="21"/>
</dbReference>
<dbReference type="Gene3D" id="1.10.167.10">
    <property type="entry name" value="Regulator of G-protein Signalling 4, domain 2"/>
    <property type="match status" value="1"/>
</dbReference>
<dbReference type="GeneTree" id="ENSGT00940000154416"/>
<feature type="region of interest" description="Disordered" evidence="2">
    <location>
        <begin position="486"/>
        <end position="537"/>
    </location>
</feature>
<dbReference type="OrthoDB" id="196547at2759"/>
<dbReference type="InterPro" id="IPR036034">
    <property type="entry name" value="PDZ_sf"/>
</dbReference>
<dbReference type="GO" id="GO:0005886">
    <property type="term" value="C:plasma membrane"/>
    <property type="evidence" value="ECO:0007669"/>
    <property type="project" value="TreeGrafter"/>
</dbReference>
<dbReference type="PRINTS" id="PR01301">
    <property type="entry name" value="RGSPROTEIN"/>
</dbReference>
<feature type="region of interest" description="Disordered" evidence="2">
    <location>
        <begin position="398"/>
        <end position="470"/>
    </location>
</feature>
<feature type="signal peptide" evidence="3">
    <location>
        <begin position="1"/>
        <end position="16"/>
    </location>
</feature>
<feature type="compositionally biased region" description="Acidic residues" evidence="2">
    <location>
        <begin position="495"/>
        <end position="521"/>
    </location>
</feature>
<feature type="compositionally biased region" description="Low complexity" evidence="2">
    <location>
        <begin position="428"/>
        <end position="447"/>
    </location>
</feature>
<evidence type="ECO:0000259" key="4">
    <source>
        <dbReference type="PROSITE" id="PS50106"/>
    </source>
</evidence>
<dbReference type="GO" id="GO:0009968">
    <property type="term" value="P:negative regulation of signal transduction"/>
    <property type="evidence" value="ECO:0007669"/>
    <property type="project" value="UniProtKB-KW"/>
</dbReference>
<dbReference type="PROSITE" id="PS50132">
    <property type="entry name" value="RGS"/>
    <property type="match status" value="1"/>
</dbReference>
<dbReference type="SUPFAM" id="SSF50156">
    <property type="entry name" value="PDZ domain-like"/>
    <property type="match status" value="1"/>
</dbReference>
<dbReference type="Bgee" id="ENSMGAG00000001887">
    <property type="expression patterns" value="Expressed in heart and 17 other cell types or tissues"/>
</dbReference>
<feature type="compositionally biased region" description="Polar residues" evidence="2">
    <location>
        <begin position="572"/>
        <end position="585"/>
    </location>
</feature>
<proteinExistence type="predicted"/>
<evidence type="ECO:0000256" key="1">
    <source>
        <dbReference type="ARBA" id="ARBA00022700"/>
    </source>
</evidence>
<feature type="region of interest" description="Disordered" evidence="2">
    <location>
        <begin position="623"/>
        <end position="644"/>
    </location>
</feature>
<dbReference type="Pfam" id="PF00615">
    <property type="entry name" value="RGS"/>
    <property type="match status" value="1"/>
</dbReference>
<dbReference type="Ensembl" id="ENSMGAT00000002085.3">
    <property type="protein sequence ID" value="ENSMGAP00000001425.3"/>
    <property type="gene ID" value="ENSMGAG00000001887.3"/>
</dbReference>
<feature type="compositionally biased region" description="Basic residues" evidence="2">
    <location>
        <begin position="229"/>
        <end position="239"/>
    </location>
</feature>
<feature type="region of interest" description="Disordered" evidence="2">
    <location>
        <begin position="572"/>
        <end position="591"/>
    </location>
</feature>
<feature type="compositionally biased region" description="Basic and acidic residues" evidence="2">
    <location>
        <begin position="407"/>
        <end position="427"/>
    </location>
</feature>
<keyword evidence="1" id="KW-0734">Signal transduction inhibitor</keyword>
<feature type="domain" description="PDZ" evidence="4">
    <location>
        <begin position="34"/>
        <end position="111"/>
    </location>
</feature>
<dbReference type="InterPro" id="IPR036305">
    <property type="entry name" value="RGS_sf"/>
</dbReference>
<name>G1MSU5_MELGA</name>
<dbReference type="SMART" id="SM00315">
    <property type="entry name" value="RGS"/>
    <property type="match status" value="1"/>
</dbReference>
<protein>
    <submittedName>
        <fullName evidence="6">Regulator of G protein signaling 3</fullName>
    </submittedName>
</protein>
<dbReference type="PANTHER" id="PTHR46848">
    <property type="entry name" value="REGULATOR OF G-PROTEIN SIGNALING 3"/>
    <property type="match status" value="1"/>
</dbReference>
<sequence length="815" mass="91056">MCLFFFFFLPQEPVLGGQRAACEGQDIASMRQLKITIPRGSDGFGFTICCDSPVRVQAVDSGGPAEKAGLQQLDTVLQLNERPVEHWKCVELAHEIRNCPTEIILLVWRLVPQVKSGPDGMIRRSSCKSAYDLQSPPNKREKNSTVPLRPEQRRSCHVLYDGSDGLMLNSWERYTEIGKRGQNTMPPLSHVPSAADQNYIILAPLNPGSQLLRPVYQENSATEGNGCKGKSHTGSGRKSRLMKTVQTMKSYGNYQNCTIVRPHIPHSSYGTYVTLAPKVLVFPVFVQPLDLCNPARTLLLSEELLLHESRSRTIQVTLFVYSDLLLFTKEDEPGCCNVLRNPLYLHSVKLQEGSEDRKFCILYLAEKSECLLSLEAYSQEQKKRICWCLAENITKQQHPASAPTESKMQETDAEKPGQTQLEDRRAAAGDAPPATEVPAPSEAPAAAQGPLLAKKQPAAAEKGEEQPSSVPAFIIPELRLDSSFSVVGTAGGTADGEDEEDEDEDDEEEDDEDEEDDSDENYLERSEAKRSSMIETSGCQPAYTLSVQNSLRRRTHSEGSLLQEAKGHCFTSDTTLNCSDSQGSTGRWALPSPRTLKKELTKNGGSIHQLSLLFSGHRKLSGGDPECSCDEGDETSRKKRSRSLAKDMKNRLGIFRRRNESPGANPSGKLDKVLKSLKPAPEEALKWGESLEKLLLHKYGLAAFRAFLRTEFSEENLEFWLACEEYKKIKSQSKMVSKAKKIFAEYIAIQSCKEVNLDSYTREHTKENLQNITRGCFDLAQKRIYGLMEKDSYPRFLRSDLYLDIIHQKKASSPL</sequence>
<dbReference type="InterPro" id="IPR044926">
    <property type="entry name" value="RGS_subdomain_2"/>
</dbReference>
<evidence type="ECO:0000256" key="3">
    <source>
        <dbReference type="SAM" id="SignalP"/>
    </source>
</evidence>
<dbReference type="PROSITE" id="PS50106">
    <property type="entry name" value="PDZ"/>
    <property type="match status" value="1"/>
</dbReference>
<dbReference type="InParanoid" id="G1MSU5"/>
<dbReference type="SUPFAM" id="SSF50729">
    <property type="entry name" value="PH domain-like"/>
    <property type="match status" value="1"/>
</dbReference>
<feature type="chain" id="PRO_5032805754" evidence="3">
    <location>
        <begin position="17"/>
        <end position="815"/>
    </location>
</feature>
<dbReference type="HOGENOM" id="CLU_005574_0_0_1"/>
<evidence type="ECO:0000256" key="2">
    <source>
        <dbReference type="SAM" id="MobiDB-lite"/>
    </source>
</evidence>
<accession>G1MSU5</accession>
<dbReference type="AlphaFoldDB" id="G1MSU5"/>
<reference evidence="6" key="3">
    <citation type="submission" date="2025-09" db="UniProtKB">
        <authorList>
            <consortium name="Ensembl"/>
        </authorList>
    </citation>
    <scope>IDENTIFICATION</scope>
</reference>
<dbReference type="InterPro" id="IPR024066">
    <property type="entry name" value="RGS_subdom1/3"/>
</dbReference>
<feature type="compositionally biased region" description="Basic and acidic residues" evidence="2">
    <location>
        <begin position="522"/>
        <end position="532"/>
    </location>
</feature>
<evidence type="ECO:0000313" key="7">
    <source>
        <dbReference type="Proteomes" id="UP000001645"/>
    </source>
</evidence>
<dbReference type="InterPro" id="IPR001478">
    <property type="entry name" value="PDZ"/>
</dbReference>
<evidence type="ECO:0000313" key="6">
    <source>
        <dbReference type="Ensembl" id="ENSMGAP00000001425.3"/>
    </source>
</evidence>
<dbReference type="InterPro" id="IPR011993">
    <property type="entry name" value="PH-like_dom_sf"/>
</dbReference>
<reference evidence="6 7" key="1">
    <citation type="journal article" date="2010" name="PLoS Biol.">
        <title>Multi-platform next-generation sequencing of the domestic turkey (Meleagris gallopavo): genome assembly and analysis.</title>
        <authorList>
            <person name="Dalloul R.A."/>
            <person name="Long J.A."/>
            <person name="Zimin A.V."/>
            <person name="Aslam L."/>
            <person name="Beal K."/>
            <person name="Blomberg L.A."/>
            <person name="Bouffard P."/>
            <person name="Burt D.W."/>
            <person name="Crasta O."/>
            <person name="Crooijmans R.P."/>
            <person name="Cooper K."/>
            <person name="Coulombe R.A."/>
            <person name="De S."/>
            <person name="Delany M.E."/>
            <person name="Dodgson J.B."/>
            <person name="Dong J.J."/>
            <person name="Evans C."/>
            <person name="Frederickson K.M."/>
            <person name="Flicek P."/>
            <person name="Florea L."/>
            <person name="Folkerts O."/>
            <person name="Groenen M.A."/>
            <person name="Harkins T.T."/>
            <person name="Herrero J."/>
            <person name="Hoffmann S."/>
            <person name="Megens H.J."/>
            <person name="Jiang A."/>
            <person name="de Jong P."/>
            <person name="Kaiser P."/>
            <person name="Kim H."/>
            <person name="Kim K.W."/>
            <person name="Kim S."/>
            <person name="Langenberger D."/>
            <person name="Lee M.K."/>
            <person name="Lee T."/>
            <person name="Mane S."/>
            <person name="Marcais G."/>
            <person name="Marz M."/>
            <person name="McElroy A.P."/>
            <person name="Modise T."/>
            <person name="Nefedov M."/>
            <person name="Notredame C."/>
            <person name="Paton I.R."/>
            <person name="Payne W.S."/>
            <person name="Pertea G."/>
            <person name="Prickett D."/>
            <person name="Puiu D."/>
            <person name="Qioa D."/>
            <person name="Raineri E."/>
            <person name="Ruffier M."/>
            <person name="Salzberg S.L."/>
            <person name="Schatz M.C."/>
            <person name="Scheuring C."/>
            <person name="Schmidt C.J."/>
            <person name="Schroeder S."/>
            <person name="Searle S.M."/>
            <person name="Smith E.J."/>
            <person name="Smith J."/>
            <person name="Sonstegard T.S."/>
            <person name="Stadler P.F."/>
            <person name="Tafer H."/>
            <person name="Tu Z.J."/>
            <person name="Van Tassell C.P."/>
            <person name="Vilella A.J."/>
            <person name="Williams K.P."/>
            <person name="Yorke J.A."/>
            <person name="Zhang L."/>
            <person name="Zhang H.B."/>
            <person name="Zhang X."/>
            <person name="Zhang Y."/>
            <person name="Reed K.M."/>
        </authorList>
    </citation>
    <scope>NUCLEOTIDE SEQUENCE [LARGE SCALE GENOMIC DNA]</scope>
</reference>
<dbReference type="SMART" id="SM00228">
    <property type="entry name" value="PDZ"/>
    <property type="match status" value="1"/>
</dbReference>
<dbReference type="InterPro" id="IPR034951">
    <property type="entry name" value="RGS_RGS3"/>
</dbReference>
<dbReference type="Pfam" id="PF00595">
    <property type="entry name" value="PDZ"/>
    <property type="match status" value="1"/>
</dbReference>
<evidence type="ECO:0000259" key="5">
    <source>
        <dbReference type="PROSITE" id="PS50132"/>
    </source>
</evidence>
<keyword evidence="7" id="KW-1185">Reference proteome</keyword>
<dbReference type="Proteomes" id="UP000001645">
    <property type="component" value="Chromosome 19"/>
</dbReference>
<feature type="domain" description="RGS" evidence="5">
    <location>
        <begin position="690"/>
        <end position="806"/>
    </location>
</feature>
<organism evidence="6 7">
    <name type="scientific">Meleagris gallopavo</name>
    <name type="common">Wild turkey</name>
    <dbReference type="NCBI Taxonomy" id="9103"/>
    <lineage>
        <taxon>Eukaryota</taxon>
        <taxon>Metazoa</taxon>
        <taxon>Chordata</taxon>
        <taxon>Craniata</taxon>
        <taxon>Vertebrata</taxon>
        <taxon>Euteleostomi</taxon>
        <taxon>Archelosauria</taxon>
        <taxon>Archosauria</taxon>
        <taxon>Dinosauria</taxon>
        <taxon>Saurischia</taxon>
        <taxon>Theropoda</taxon>
        <taxon>Coelurosauria</taxon>
        <taxon>Aves</taxon>
        <taxon>Neognathae</taxon>
        <taxon>Galloanserae</taxon>
        <taxon>Galliformes</taxon>
        <taxon>Phasianidae</taxon>
        <taxon>Meleagridinae</taxon>
        <taxon>Meleagris</taxon>
    </lineage>
</organism>
<feature type="region of interest" description="Disordered" evidence="2">
    <location>
        <begin position="220"/>
        <end position="239"/>
    </location>
</feature>
<dbReference type="CDD" id="cd06711">
    <property type="entry name" value="PDZ_RGS3-like"/>
    <property type="match status" value="1"/>
</dbReference>
<dbReference type="CDD" id="cd08713">
    <property type="entry name" value="RGS_RGS3"/>
    <property type="match status" value="1"/>
</dbReference>
<dbReference type="FunFam" id="1.10.167.10:FF:000001">
    <property type="entry name" value="Putative regulator of g-protein signaling 12"/>
    <property type="match status" value="1"/>
</dbReference>
<reference evidence="6" key="2">
    <citation type="submission" date="2025-08" db="UniProtKB">
        <authorList>
            <consortium name="Ensembl"/>
        </authorList>
    </citation>
    <scope>IDENTIFICATION</scope>
</reference>
<dbReference type="PANTHER" id="PTHR46848:SF1">
    <property type="entry name" value="REGULATOR OF G-PROTEIN SIGNALING 3"/>
    <property type="match status" value="1"/>
</dbReference>
<dbReference type="FunFam" id="1.10.196.10:FF:000001">
    <property type="entry name" value="Regulator of G-protein signaling 8"/>
    <property type="match status" value="1"/>
</dbReference>
<keyword evidence="3" id="KW-0732">Signal</keyword>
<dbReference type="InterPro" id="IPR016137">
    <property type="entry name" value="RGS"/>
</dbReference>
<dbReference type="GO" id="GO:0005634">
    <property type="term" value="C:nucleus"/>
    <property type="evidence" value="ECO:0007669"/>
    <property type="project" value="Ensembl"/>
</dbReference>
<dbReference type="Gene3D" id="2.30.42.10">
    <property type="match status" value="1"/>
</dbReference>